<organism evidence="3">
    <name type="scientific">viral metagenome</name>
    <dbReference type="NCBI Taxonomy" id="1070528"/>
    <lineage>
        <taxon>unclassified sequences</taxon>
        <taxon>metagenomes</taxon>
        <taxon>organismal metagenomes</taxon>
    </lineage>
</organism>
<dbReference type="NCBIfam" id="NF033632">
    <property type="entry name" value="SLATT_4"/>
    <property type="match status" value="1"/>
</dbReference>
<reference evidence="3" key="1">
    <citation type="journal article" date="2020" name="Nature">
        <title>Giant virus diversity and host interactions through global metagenomics.</title>
        <authorList>
            <person name="Schulz F."/>
            <person name="Roux S."/>
            <person name="Paez-Espino D."/>
            <person name="Jungbluth S."/>
            <person name="Walsh D.A."/>
            <person name="Denef V.J."/>
            <person name="McMahon K.D."/>
            <person name="Konstantinidis K.T."/>
            <person name="Eloe-Fadrosh E.A."/>
            <person name="Kyrpides N.C."/>
            <person name="Woyke T."/>
        </authorList>
    </citation>
    <scope>NUCLEOTIDE SEQUENCE</scope>
    <source>
        <strain evidence="3">GVMAG-S-1039698-54</strain>
    </source>
</reference>
<dbReference type="EMBL" id="MN740676">
    <property type="protein sequence ID" value="QHS80216.1"/>
    <property type="molecule type" value="Genomic_DNA"/>
</dbReference>
<proteinExistence type="predicted"/>
<evidence type="ECO:0000256" key="2">
    <source>
        <dbReference type="SAM" id="Phobius"/>
    </source>
</evidence>
<evidence type="ECO:0000256" key="1">
    <source>
        <dbReference type="SAM" id="Coils"/>
    </source>
</evidence>
<feature type="transmembrane region" description="Helical" evidence="2">
    <location>
        <begin position="52"/>
        <end position="73"/>
    </location>
</feature>
<evidence type="ECO:0000313" key="3">
    <source>
        <dbReference type="EMBL" id="QHS80216.1"/>
    </source>
</evidence>
<keyword evidence="2" id="KW-1133">Transmembrane helix</keyword>
<name>A0A6C0AKS6_9ZZZZ</name>
<feature type="transmembrane region" description="Helical" evidence="2">
    <location>
        <begin position="79"/>
        <end position="102"/>
    </location>
</feature>
<keyword evidence="1" id="KW-0175">Coiled coil</keyword>
<dbReference type="AlphaFoldDB" id="A0A6C0AKS6"/>
<protein>
    <recommendedName>
        <fullName evidence="4">SMODS and SLOG-associating 2TM effector domain-containing protein</fullName>
    </recommendedName>
</protein>
<evidence type="ECO:0008006" key="4">
    <source>
        <dbReference type="Google" id="ProtNLM"/>
    </source>
</evidence>
<feature type="coiled-coil region" evidence="1">
    <location>
        <begin position="199"/>
        <end position="250"/>
    </location>
</feature>
<keyword evidence="2" id="KW-0812">Transmembrane</keyword>
<keyword evidence="2" id="KW-0472">Membrane</keyword>
<sequence>MSDKKKINPEEMKRSWHSQQEDILKDWSEQAGCYRWMHERAYQNYNKKNMRYAIPVIIISTVTGTANFAQGSFPEGAKTWAPLLIGTLNLAAGLITTISQFLRVSELLEGHRAASIAYSKLSRNIAVELSLPADERTMSGIEYIKQCRGDIDRLIEQSPAVPPEILKAFSSSILNVSKKNPMGITPAFSVPAILKLEPIDVFRTEKDEEERMVKLLKAQDDEKKYKEQILKEEQDKISKAIEDHEKKRNSIIGEYDLENKLKILEQQTQYEKNMEEKKKNMTLKSLTKKMTKFNKILIDDSSSDDNEDPLEENVKITIHDQTIPEREPQPQPTENIITETVDNIITDISNNSN</sequence>
<accession>A0A6C0AKS6</accession>